<dbReference type="Gene3D" id="3.20.20.140">
    <property type="entry name" value="Metal-dependent hydrolases"/>
    <property type="match status" value="1"/>
</dbReference>
<evidence type="ECO:0000313" key="2">
    <source>
        <dbReference type="Proteomes" id="UP001589854"/>
    </source>
</evidence>
<gene>
    <name evidence="1" type="ORF">ACFFIX_09110</name>
</gene>
<sequence length="310" mass="35801">MSYIIDRTNVLKQSGFEKTSLLIKENRIEFIQPSMERFKFMKMDMSSYLLSPGFVMIDFSLNSSFNFSTFKGYMIEKLMSKGCTTVITVVPVDDEKELSSKLKKRRQLMINSSIDYYLGVRIPLKALTPSLIRACKRQKISLIFVEYDNELELSTLAWGWIRDAMFSTPVTLAPIWSGRDASLYRKGKQNVIWKKIMNSNKISAILDTLKEHQPIQKEKLMKIGIYPEKGEIRIGGQVDYNVYDYQQICSKVEQKPFVDYDNHIPMITVHKGELIKVQSTFHFKPGFGHECLVPISGRFISEPDSHSKAF</sequence>
<dbReference type="InterPro" id="IPR011059">
    <property type="entry name" value="Metal-dep_hydrolase_composite"/>
</dbReference>
<dbReference type="SUPFAM" id="SSF51338">
    <property type="entry name" value="Composite domain of metallo-dependent hydrolases"/>
    <property type="match status" value="1"/>
</dbReference>
<organism evidence="1 2">
    <name type="scientific">Metabacillus herbersteinensis</name>
    <dbReference type="NCBI Taxonomy" id="283816"/>
    <lineage>
        <taxon>Bacteria</taxon>
        <taxon>Bacillati</taxon>
        <taxon>Bacillota</taxon>
        <taxon>Bacilli</taxon>
        <taxon>Bacillales</taxon>
        <taxon>Bacillaceae</taxon>
        <taxon>Metabacillus</taxon>
    </lineage>
</organism>
<dbReference type="RefSeq" id="WP_378932835.1">
    <property type="nucleotide sequence ID" value="NZ_JBHLVO010000005.1"/>
</dbReference>
<keyword evidence="2" id="KW-1185">Reference proteome</keyword>
<proteinExistence type="predicted"/>
<dbReference type="Proteomes" id="UP001589854">
    <property type="component" value="Unassembled WGS sequence"/>
</dbReference>
<comment type="caution">
    <text evidence="1">The sequence shown here is derived from an EMBL/GenBank/DDBJ whole genome shotgun (WGS) entry which is preliminary data.</text>
</comment>
<name>A0ABV6GEK1_9BACI</name>
<evidence type="ECO:0000313" key="1">
    <source>
        <dbReference type="EMBL" id="MFC0271614.1"/>
    </source>
</evidence>
<accession>A0ABV6GEK1</accession>
<dbReference type="EMBL" id="JBHLVO010000005">
    <property type="protein sequence ID" value="MFC0271614.1"/>
    <property type="molecule type" value="Genomic_DNA"/>
</dbReference>
<reference evidence="1 2" key="1">
    <citation type="submission" date="2024-09" db="EMBL/GenBank/DDBJ databases">
        <authorList>
            <person name="Sun Q."/>
            <person name="Mori K."/>
        </authorList>
    </citation>
    <scope>NUCLEOTIDE SEQUENCE [LARGE SCALE GENOMIC DNA]</scope>
    <source>
        <strain evidence="1 2">CCM 7228</strain>
    </source>
</reference>
<protein>
    <submittedName>
        <fullName evidence="1">Uncharacterized protein</fullName>
    </submittedName>
</protein>